<feature type="compositionally biased region" description="Basic residues" evidence="1">
    <location>
        <begin position="345"/>
        <end position="360"/>
    </location>
</feature>
<name>A0ABP0KEK1_9DINO</name>
<gene>
    <name evidence="2" type="ORF">CCMP2556_LOCUS15920</name>
</gene>
<dbReference type="PANTHER" id="PTHR33050:SF7">
    <property type="entry name" value="RIBONUCLEASE H"/>
    <property type="match status" value="1"/>
</dbReference>
<dbReference type="Gene3D" id="3.40.50.150">
    <property type="entry name" value="Vaccinia Virus protein VP39"/>
    <property type="match status" value="1"/>
</dbReference>
<feature type="region of interest" description="Disordered" evidence="1">
    <location>
        <begin position="340"/>
        <end position="372"/>
    </location>
</feature>
<feature type="region of interest" description="Disordered" evidence="1">
    <location>
        <begin position="603"/>
        <end position="625"/>
    </location>
</feature>
<dbReference type="EMBL" id="CAXAMN010008447">
    <property type="protein sequence ID" value="CAK9025227.1"/>
    <property type="molecule type" value="Genomic_DNA"/>
</dbReference>
<sequence>MMEDPTARAPTGAMRALSAELVSLATSCGLPEHLLGYLKDRQILSAGLLAAMADTYKEVDEMLYAPLRDGVTVDGHEWQIPQDEGHVVRAALRFLWQRRRAQAQADSRPGSSTGALAGALPPPPGLAASEPAPPKAAPAVPREIPPAELQKLLKFYSDTQIAGRNRDFPMKALVGAEKVMARIWHEKWITSQFTPTQLHELLEARCFDSSGSLNTLNKEMKQKQQSRLTVDEEQNTIVIEEEQQWSPKGLLSLMDALEAIELCWILCQVGHELDVKEYISWWRQLFRSRPGKIEQIKAYWTDAGWKVALSMRQGYPFDQATQQIIDDTAALQAALMKELGTTKPPPKKPQSRPQHQKGKGYGKSDRAETSTPQPVHKSWLILSVFDGCGTAHAAADIVLGQQHIWHRISWEIDEACTAISSTHWPDIEHRGDIFADSQEALRDKINDIDPNCECAILLAAAPPCPDFSRIRPDAAGKDGPEGQKFDGVLRWFADSNFIFGKRKLLRMIENVIMGRKADLRHFDSETGVPGVIFDAQDWGLVKRPRVFWTDAGWSQFKDEVLGWKISWTKEYDTDRLSFEFAPDQAASILPPQWKPPKCLAEGKTLPTLTTPAPGPEGRPAPRSVKGKLDSATFHRWELAGRQFAPWHFKSENLWENERGELVTPSILVKERMHHLADDFTAPAKEERARHKVVANGWHLGTAVIATVQVGVDLQPLGHSAMDIMASIWRSGPLATGQPPDQPRDHWMTQCMCVQEHWQHSHTRRHPAAVADPLEPGLRQTIQLWLHWHPCLPELREKLMTEISAQAADLEDDLQEWRQARAENIRIVLDPNGPNRIHFPLLSNLLKRLGWEDPKLLDEIQSGFPALGKMNPGLGWNKREDMKYAQPMRFDSFMKLNEEHVLSRLHQMKPDKHWKELLNEISADIGKDRMVGPLTAPPSWGIRTIPSVHHPNTQHLLQGPTCHVPTSFAFSVEQTGADGLMKVRRCEDWKRSRRNDTVEGEDIPPTHRVNTFIAVANEFKSHGFTTHLWGADHESAYRQLSVAEPNHTHVLVRIPGGWTLWKHRCLLFGSAASVWSYTRTADMICWLCRALTLSPMVHYVDDYAAIEPECSIHSGFTCVQHLMKTVGFKFKPSKNQPPAQTQLIQGVVMTTDSVAFTVRTEEERMTRIMDQLQEHLRRGTMSSDEAKRLAGKLQFISEAMLSQTIRCCLQPLYARAAAPIQHAQTSLGDGIRDSLVTLLHVLPIAKPRVFKFESQPCTIVYADAFFQAGDERLSVRSALAHGGWNAEAANLMVNGWGFVLREPCGRCHYAHGSIPGNLLGRFTTRRAFIYALEILAQIVCLVSCMDMMGPLSLCFIDNEPGKFALQKGFGRDVKVNRLLGLIWRFVDGCNHHPQWERVTSEANISDAVSRGDFSMAHRLQWSLVQYDWHSLYQQLLRATTSMDEAMKIGAALATKVGRDPRGAAAGMAENACRAAVAPATKRQRMGS</sequence>
<dbReference type="InterPro" id="IPR052055">
    <property type="entry name" value="Hepadnavirus_pol/RT"/>
</dbReference>
<accession>A0ABP0KEK1</accession>
<reference evidence="2 3" key="1">
    <citation type="submission" date="2024-02" db="EMBL/GenBank/DDBJ databases">
        <authorList>
            <person name="Chen Y."/>
            <person name="Shah S."/>
            <person name="Dougan E. K."/>
            <person name="Thang M."/>
            <person name="Chan C."/>
        </authorList>
    </citation>
    <scope>NUCLEOTIDE SEQUENCE [LARGE SCALE GENOMIC DNA]</scope>
</reference>
<evidence type="ECO:0000256" key="1">
    <source>
        <dbReference type="SAM" id="MobiDB-lite"/>
    </source>
</evidence>
<dbReference type="Proteomes" id="UP001642484">
    <property type="component" value="Unassembled WGS sequence"/>
</dbReference>
<feature type="region of interest" description="Disordered" evidence="1">
    <location>
        <begin position="103"/>
        <end position="140"/>
    </location>
</feature>
<feature type="compositionally biased region" description="Pro residues" evidence="1">
    <location>
        <begin position="120"/>
        <end position="136"/>
    </location>
</feature>
<comment type="caution">
    <text evidence="2">The sequence shown here is derived from an EMBL/GenBank/DDBJ whole genome shotgun (WGS) entry which is preliminary data.</text>
</comment>
<evidence type="ECO:0000313" key="3">
    <source>
        <dbReference type="Proteomes" id="UP001642484"/>
    </source>
</evidence>
<organism evidence="2 3">
    <name type="scientific">Durusdinium trenchii</name>
    <dbReference type="NCBI Taxonomy" id="1381693"/>
    <lineage>
        <taxon>Eukaryota</taxon>
        <taxon>Sar</taxon>
        <taxon>Alveolata</taxon>
        <taxon>Dinophyceae</taxon>
        <taxon>Suessiales</taxon>
        <taxon>Symbiodiniaceae</taxon>
        <taxon>Durusdinium</taxon>
    </lineage>
</organism>
<dbReference type="PANTHER" id="PTHR33050">
    <property type="entry name" value="REVERSE TRANSCRIPTASE DOMAIN-CONTAINING PROTEIN"/>
    <property type="match status" value="1"/>
</dbReference>
<protein>
    <submittedName>
        <fullName evidence="2">Uncharacterized protein</fullName>
    </submittedName>
</protein>
<dbReference type="SUPFAM" id="SSF53335">
    <property type="entry name" value="S-adenosyl-L-methionine-dependent methyltransferases"/>
    <property type="match status" value="1"/>
</dbReference>
<dbReference type="InterPro" id="IPR029063">
    <property type="entry name" value="SAM-dependent_MTases_sf"/>
</dbReference>
<proteinExistence type="predicted"/>
<evidence type="ECO:0000313" key="2">
    <source>
        <dbReference type="EMBL" id="CAK9025227.1"/>
    </source>
</evidence>
<keyword evidence="3" id="KW-1185">Reference proteome</keyword>